<name>A0ACB9HGU6_9ASTR</name>
<dbReference type="Proteomes" id="UP001056120">
    <property type="component" value="Linkage Group LG12"/>
</dbReference>
<proteinExistence type="predicted"/>
<evidence type="ECO:0000313" key="2">
    <source>
        <dbReference type="Proteomes" id="UP001056120"/>
    </source>
</evidence>
<accession>A0ACB9HGU6</accession>
<comment type="caution">
    <text evidence="1">The sequence shown here is derived from an EMBL/GenBank/DDBJ whole genome shotgun (WGS) entry which is preliminary data.</text>
</comment>
<dbReference type="EMBL" id="CM042029">
    <property type="protein sequence ID" value="KAI3795044.1"/>
    <property type="molecule type" value="Genomic_DNA"/>
</dbReference>
<reference evidence="2" key="1">
    <citation type="journal article" date="2022" name="Mol. Ecol. Resour.">
        <title>The genomes of chicory, endive, great burdock and yacon provide insights into Asteraceae palaeo-polyploidization history and plant inulin production.</title>
        <authorList>
            <person name="Fan W."/>
            <person name="Wang S."/>
            <person name="Wang H."/>
            <person name="Wang A."/>
            <person name="Jiang F."/>
            <person name="Liu H."/>
            <person name="Zhao H."/>
            <person name="Xu D."/>
            <person name="Zhang Y."/>
        </authorList>
    </citation>
    <scope>NUCLEOTIDE SEQUENCE [LARGE SCALE GENOMIC DNA]</scope>
    <source>
        <strain evidence="2">cv. Yunnan</strain>
    </source>
</reference>
<protein>
    <submittedName>
        <fullName evidence="1">Uncharacterized protein</fullName>
    </submittedName>
</protein>
<sequence length="195" mass="22405">MLRQTCCGSWEATATTGGEASDYKELVVVPRSSDQFFPVSKGAKILSPRPAFWSLAGCPRCSYLEFPCSVRIFSERTVRRWLQKYDLKWTEFFSRNNDENKPQITKESLQQFAGKPMYEVVAHFKVKRKSCSAEIRCNCGKVTSQFTLSESKLFEKVQCEFVDTLDLEKGTTFTLEYKNQDGVVHLKKGTPFEKF</sequence>
<evidence type="ECO:0000313" key="1">
    <source>
        <dbReference type="EMBL" id="KAI3795044.1"/>
    </source>
</evidence>
<organism evidence="1 2">
    <name type="scientific">Smallanthus sonchifolius</name>
    <dbReference type="NCBI Taxonomy" id="185202"/>
    <lineage>
        <taxon>Eukaryota</taxon>
        <taxon>Viridiplantae</taxon>
        <taxon>Streptophyta</taxon>
        <taxon>Embryophyta</taxon>
        <taxon>Tracheophyta</taxon>
        <taxon>Spermatophyta</taxon>
        <taxon>Magnoliopsida</taxon>
        <taxon>eudicotyledons</taxon>
        <taxon>Gunneridae</taxon>
        <taxon>Pentapetalae</taxon>
        <taxon>asterids</taxon>
        <taxon>campanulids</taxon>
        <taxon>Asterales</taxon>
        <taxon>Asteraceae</taxon>
        <taxon>Asteroideae</taxon>
        <taxon>Heliantheae alliance</taxon>
        <taxon>Millerieae</taxon>
        <taxon>Smallanthus</taxon>
    </lineage>
</organism>
<gene>
    <name evidence="1" type="ORF">L1987_37688</name>
</gene>
<keyword evidence="2" id="KW-1185">Reference proteome</keyword>
<reference evidence="1 2" key="2">
    <citation type="journal article" date="2022" name="Mol. Ecol. Resour.">
        <title>The genomes of chicory, endive, great burdock and yacon provide insights into Asteraceae paleo-polyploidization history and plant inulin production.</title>
        <authorList>
            <person name="Fan W."/>
            <person name="Wang S."/>
            <person name="Wang H."/>
            <person name="Wang A."/>
            <person name="Jiang F."/>
            <person name="Liu H."/>
            <person name="Zhao H."/>
            <person name="Xu D."/>
            <person name="Zhang Y."/>
        </authorList>
    </citation>
    <scope>NUCLEOTIDE SEQUENCE [LARGE SCALE GENOMIC DNA]</scope>
    <source>
        <strain evidence="2">cv. Yunnan</strain>
        <tissue evidence="1">Leaves</tissue>
    </source>
</reference>